<accession>A0A1I3VGN9</accession>
<evidence type="ECO:0000313" key="1">
    <source>
        <dbReference type="EMBL" id="SFJ94445.1"/>
    </source>
</evidence>
<keyword evidence="2" id="KW-1185">Reference proteome</keyword>
<dbReference type="EMBL" id="FOQO01000017">
    <property type="protein sequence ID" value="SFJ94445.1"/>
    <property type="molecule type" value="Genomic_DNA"/>
</dbReference>
<gene>
    <name evidence="1" type="ORF">SAMN05444682_1172</name>
</gene>
<reference evidence="1 2" key="1">
    <citation type="submission" date="2016-10" db="EMBL/GenBank/DDBJ databases">
        <authorList>
            <person name="de Groot N.N."/>
        </authorList>
    </citation>
    <scope>NUCLEOTIDE SEQUENCE [LARGE SCALE GENOMIC DNA]</scope>
    <source>
        <strain evidence="1 2">RK1</strain>
    </source>
</reference>
<dbReference type="Proteomes" id="UP000198670">
    <property type="component" value="Unassembled WGS sequence"/>
</dbReference>
<protein>
    <submittedName>
        <fullName evidence="1">Uncharacterized protein</fullName>
    </submittedName>
</protein>
<proteinExistence type="predicted"/>
<sequence length="60" mass="6685">MNNSKGKTNSPGKQLSLDLEAKIQEVSADLRINNSTTVINMRTYTNKSFVGYITKNSKSF</sequence>
<dbReference type="AlphaFoldDB" id="A0A1I3VGN9"/>
<name>A0A1I3VGN9_9SPHI</name>
<organism evidence="1 2">
    <name type="scientific">Parapedobacter indicus</name>
    <dbReference type="NCBI Taxonomy" id="1477437"/>
    <lineage>
        <taxon>Bacteria</taxon>
        <taxon>Pseudomonadati</taxon>
        <taxon>Bacteroidota</taxon>
        <taxon>Sphingobacteriia</taxon>
        <taxon>Sphingobacteriales</taxon>
        <taxon>Sphingobacteriaceae</taxon>
        <taxon>Parapedobacter</taxon>
    </lineage>
</organism>
<evidence type="ECO:0000313" key="2">
    <source>
        <dbReference type="Proteomes" id="UP000198670"/>
    </source>
</evidence>